<feature type="domain" description="CN hydrolase" evidence="9">
    <location>
        <begin position="209"/>
        <end position="467"/>
    </location>
</feature>
<dbReference type="GO" id="GO:0005886">
    <property type="term" value="C:plasma membrane"/>
    <property type="evidence" value="ECO:0007669"/>
    <property type="project" value="UniProtKB-SubCell"/>
</dbReference>
<evidence type="ECO:0000256" key="5">
    <source>
        <dbReference type="ARBA" id="ARBA00022989"/>
    </source>
</evidence>
<feature type="transmembrane region" description="Helical" evidence="8">
    <location>
        <begin position="151"/>
        <end position="174"/>
    </location>
</feature>
<dbReference type="PANTHER" id="PTHR38686:SF1">
    <property type="entry name" value="APOLIPOPROTEIN N-ACYLTRANSFERASE"/>
    <property type="match status" value="1"/>
</dbReference>
<evidence type="ECO:0000313" key="10">
    <source>
        <dbReference type="EMBL" id="VEH70236.1"/>
    </source>
</evidence>
<dbReference type="Pfam" id="PF00795">
    <property type="entry name" value="CN_hydrolase"/>
    <property type="match status" value="1"/>
</dbReference>
<comment type="function">
    <text evidence="8">Catalyzes the phospholipid dependent N-acylation of the N-terminal cysteine of apolipoprotein, the last step in lipoprotein maturation.</text>
</comment>
<dbReference type="CDD" id="cd07571">
    <property type="entry name" value="ALP_N-acyl_transferase"/>
    <property type="match status" value="1"/>
</dbReference>
<dbReference type="PROSITE" id="PS50263">
    <property type="entry name" value="CN_HYDROLASE"/>
    <property type="match status" value="1"/>
</dbReference>
<keyword evidence="10" id="KW-0449">Lipoprotein</keyword>
<evidence type="ECO:0000256" key="2">
    <source>
        <dbReference type="ARBA" id="ARBA00022475"/>
    </source>
</evidence>
<dbReference type="HAMAP" id="MF_01148">
    <property type="entry name" value="Lnt"/>
    <property type="match status" value="1"/>
</dbReference>
<comment type="catalytic activity">
    <reaction evidence="8">
        <text>N-terminal S-1,2-diacyl-sn-glyceryl-L-cysteinyl-[lipoprotein] + a glycerophospholipid = N-acyl-S-1,2-diacyl-sn-glyceryl-L-cysteinyl-[lipoprotein] + a 2-acyl-sn-glycero-3-phospholipid + H(+)</text>
        <dbReference type="Rhea" id="RHEA:48228"/>
        <dbReference type="Rhea" id="RHEA-COMP:14681"/>
        <dbReference type="Rhea" id="RHEA-COMP:14684"/>
        <dbReference type="ChEBI" id="CHEBI:15378"/>
        <dbReference type="ChEBI" id="CHEBI:136912"/>
        <dbReference type="ChEBI" id="CHEBI:140656"/>
        <dbReference type="ChEBI" id="CHEBI:140657"/>
        <dbReference type="ChEBI" id="CHEBI:140660"/>
        <dbReference type="EC" id="2.3.1.269"/>
    </reaction>
</comment>
<evidence type="ECO:0000256" key="8">
    <source>
        <dbReference type="HAMAP-Rule" id="MF_01148"/>
    </source>
</evidence>
<feature type="transmembrane region" description="Helical" evidence="8">
    <location>
        <begin position="83"/>
        <end position="104"/>
    </location>
</feature>
<name>A0A448MYM8_9ACTN</name>
<feature type="transmembrane region" description="Helical" evidence="8">
    <location>
        <begin position="34"/>
        <end position="50"/>
    </location>
</feature>
<keyword evidence="5 8" id="KW-1133">Transmembrane helix</keyword>
<dbReference type="Pfam" id="PF20154">
    <property type="entry name" value="LNT_N"/>
    <property type="match status" value="1"/>
</dbReference>
<evidence type="ECO:0000256" key="1">
    <source>
        <dbReference type="ARBA" id="ARBA00004651"/>
    </source>
</evidence>
<dbReference type="PANTHER" id="PTHR38686">
    <property type="entry name" value="APOLIPOPROTEIN N-ACYLTRANSFERASE"/>
    <property type="match status" value="1"/>
</dbReference>
<sequence length="522" mass="55857">MQALYRTRIPRSLTVLLALLAGLGLAMGFAPWGLWPLTITGAGLLTWLVAGSTPRAGFVVGMLAGCALYGTTIWWVGAQAGPVVWVLVVVMAVWVGLLGAVSSLITRLPGWCFLVPLSWGAIEYGAGQIPFGGFPWLRLGHTTIDQPLAGWLPLVGTPGATWLVAMAGCCCLAAIVQRRRLVPLISVIGVFAIGGGMLLFPADRGGEDVSVGMVQGNAQLGLHGGYIAATGATPHHLSETIFLLADARAHGRNLDMIVWAENSTDTDPMLNPTTRAQVSAAVELARVPLDLGAITAGPEPRTRQTTTLIWVPGKGIVDRYHKRNLAPFGEFVPYRDVLEPLFPEVKRAGYQSIPGTDPGVVTVPTHTDPDLRVGTVICYELAYDQTVYDTVTNGAEVLVAQSTTHNFSGTIEPQQQMNMNRVRSAELGREFIASTLNGYSGLIDAKGGLHESTREYTAAHRIYTVPKRNNITLAVYLAPILGPTQVLGCLLATGFGFRSARIACRTGSLERTPTNSDEQEKQ</sequence>
<dbReference type="Proteomes" id="UP000273044">
    <property type="component" value="Chromosome"/>
</dbReference>
<feature type="transmembrane region" description="Helical" evidence="8">
    <location>
        <begin position="12"/>
        <end position="28"/>
    </location>
</feature>
<feature type="transmembrane region" description="Helical" evidence="8">
    <location>
        <begin position="181"/>
        <end position="200"/>
    </location>
</feature>
<keyword evidence="7 8" id="KW-0012">Acyltransferase</keyword>
<dbReference type="SUPFAM" id="SSF56317">
    <property type="entry name" value="Carbon-nitrogen hydrolase"/>
    <property type="match status" value="1"/>
</dbReference>
<dbReference type="RefSeq" id="WP_061786977.1">
    <property type="nucleotide sequence ID" value="NZ_LR134406.1"/>
</dbReference>
<proteinExistence type="inferred from homology"/>
<dbReference type="NCBIfam" id="TIGR00546">
    <property type="entry name" value="lnt"/>
    <property type="match status" value="1"/>
</dbReference>
<evidence type="ECO:0000259" key="9">
    <source>
        <dbReference type="PROSITE" id="PS50263"/>
    </source>
</evidence>
<dbReference type="UniPathway" id="UPA00666"/>
<keyword evidence="11" id="KW-1185">Reference proteome</keyword>
<evidence type="ECO:0000256" key="4">
    <source>
        <dbReference type="ARBA" id="ARBA00022692"/>
    </source>
</evidence>
<dbReference type="EC" id="2.3.1.269" evidence="8"/>
<evidence type="ECO:0000256" key="6">
    <source>
        <dbReference type="ARBA" id="ARBA00023136"/>
    </source>
</evidence>
<organism evidence="10 11">
    <name type="scientific">Arachnia propionica</name>
    <dbReference type="NCBI Taxonomy" id="1750"/>
    <lineage>
        <taxon>Bacteria</taxon>
        <taxon>Bacillati</taxon>
        <taxon>Actinomycetota</taxon>
        <taxon>Actinomycetes</taxon>
        <taxon>Propionibacteriales</taxon>
        <taxon>Propionibacteriaceae</taxon>
        <taxon>Arachnia</taxon>
    </lineage>
</organism>
<evidence type="ECO:0000256" key="3">
    <source>
        <dbReference type="ARBA" id="ARBA00022679"/>
    </source>
</evidence>
<dbReference type="GO" id="GO:0042158">
    <property type="term" value="P:lipoprotein biosynthetic process"/>
    <property type="evidence" value="ECO:0007669"/>
    <property type="project" value="UniProtKB-UniRule"/>
</dbReference>
<feature type="transmembrane region" description="Helical" evidence="8">
    <location>
        <begin position="111"/>
        <end position="131"/>
    </location>
</feature>
<dbReference type="AlphaFoldDB" id="A0A448MYM8"/>
<gene>
    <name evidence="8 10" type="primary">lnt</name>
    <name evidence="10" type="ORF">NCTC12967_01529</name>
</gene>
<protein>
    <recommendedName>
        <fullName evidence="8">Apolipoprotein N-acyltransferase</fullName>
        <shortName evidence="8">ALP N-acyltransferase</shortName>
        <ecNumber evidence="8">2.3.1.269</ecNumber>
    </recommendedName>
</protein>
<dbReference type="InterPro" id="IPR004563">
    <property type="entry name" value="Apolipo_AcylTrfase"/>
</dbReference>
<accession>A0A448MYM8</accession>
<dbReference type="InterPro" id="IPR036526">
    <property type="entry name" value="C-N_Hydrolase_sf"/>
</dbReference>
<evidence type="ECO:0000256" key="7">
    <source>
        <dbReference type="ARBA" id="ARBA00023315"/>
    </source>
</evidence>
<evidence type="ECO:0000313" key="11">
    <source>
        <dbReference type="Proteomes" id="UP000273044"/>
    </source>
</evidence>
<dbReference type="EMBL" id="LR134406">
    <property type="protein sequence ID" value="VEH70236.1"/>
    <property type="molecule type" value="Genomic_DNA"/>
</dbReference>
<dbReference type="Gene3D" id="3.60.110.10">
    <property type="entry name" value="Carbon-nitrogen hydrolase"/>
    <property type="match status" value="1"/>
</dbReference>
<comment type="subcellular location">
    <subcellularLocation>
        <location evidence="1 8">Cell membrane</location>
        <topology evidence="1 8">Multi-pass membrane protein</topology>
    </subcellularLocation>
</comment>
<keyword evidence="2 8" id="KW-1003">Cell membrane</keyword>
<keyword evidence="4 8" id="KW-0812">Transmembrane</keyword>
<comment type="pathway">
    <text evidence="8">Protein modification; lipoprotein biosynthesis (N-acyl transfer).</text>
</comment>
<keyword evidence="6 8" id="KW-0472">Membrane</keyword>
<dbReference type="InterPro" id="IPR003010">
    <property type="entry name" value="C-N_Hydrolase"/>
</dbReference>
<reference evidence="10 11" key="1">
    <citation type="submission" date="2018-12" db="EMBL/GenBank/DDBJ databases">
        <authorList>
            <consortium name="Pathogen Informatics"/>
        </authorList>
    </citation>
    <scope>NUCLEOTIDE SEQUENCE [LARGE SCALE GENOMIC DNA]</scope>
    <source>
        <strain evidence="10 11">NCTC12967</strain>
    </source>
</reference>
<comment type="similarity">
    <text evidence="8">Belongs to the CN hydrolase family. Apolipoprotein N-acyltransferase subfamily.</text>
</comment>
<dbReference type="InterPro" id="IPR045378">
    <property type="entry name" value="LNT_N"/>
</dbReference>
<feature type="transmembrane region" description="Helical" evidence="8">
    <location>
        <begin position="57"/>
        <end position="77"/>
    </location>
</feature>
<keyword evidence="3 8" id="KW-0808">Transferase</keyword>
<dbReference type="GeneID" id="64407000"/>
<dbReference type="GO" id="GO:0016410">
    <property type="term" value="F:N-acyltransferase activity"/>
    <property type="evidence" value="ECO:0007669"/>
    <property type="project" value="UniProtKB-UniRule"/>
</dbReference>